<proteinExistence type="predicted"/>
<keyword evidence="2" id="KW-0732">Signal</keyword>
<protein>
    <submittedName>
        <fullName evidence="5">Uncharacterized protein</fullName>
    </submittedName>
</protein>
<dbReference type="Gene3D" id="3.80.10.10">
    <property type="entry name" value="Ribonuclease Inhibitor"/>
    <property type="match status" value="1"/>
</dbReference>
<accession>A0A822ZAE0</accession>
<gene>
    <name evidence="5" type="ORF">HUJ06_000302</name>
</gene>
<dbReference type="PANTHER" id="PTHR48004:SF58">
    <property type="entry name" value="OS01G0162200 PROTEIN"/>
    <property type="match status" value="1"/>
</dbReference>
<dbReference type="Proteomes" id="UP000607653">
    <property type="component" value="Unassembled WGS sequence"/>
</dbReference>
<dbReference type="AlphaFoldDB" id="A0A822ZAE0"/>
<dbReference type="EMBL" id="DUZY01000006">
    <property type="protein sequence ID" value="DAD42072.1"/>
    <property type="molecule type" value="Genomic_DNA"/>
</dbReference>
<dbReference type="InterPro" id="IPR052941">
    <property type="entry name" value="StomDev_PlantInt_Reg"/>
</dbReference>
<evidence type="ECO:0000256" key="3">
    <source>
        <dbReference type="ARBA" id="ARBA00022737"/>
    </source>
</evidence>
<keyword evidence="3" id="KW-0677">Repeat</keyword>
<evidence type="ECO:0000256" key="4">
    <source>
        <dbReference type="ARBA" id="ARBA00023180"/>
    </source>
</evidence>
<evidence type="ECO:0000313" key="6">
    <source>
        <dbReference type="Proteomes" id="UP000607653"/>
    </source>
</evidence>
<reference evidence="5 6" key="1">
    <citation type="journal article" date="2020" name="Mol. Biol. Evol.">
        <title>Distinct Expression and Methylation Patterns for Genes with Different Fates following a Single Whole-Genome Duplication in Flowering Plants.</title>
        <authorList>
            <person name="Shi T."/>
            <person name="Rahmani R.S."/>
            <person name="Gugger P.F."/>
            <person name="Wang M."/>
            <person name="Li H."/>
            <person name="Zhang Y."/>
            <person name="Li Z."/>
            <person name="Wang Q."/>
            <person name="Van de Peer Y."/>
            <person name="Marchal K."/>
            <person name="Chen J."/>
        </authorList>
    </citation>
    <scope>NUCLEOTIDE SEQUENCE [LARGE SCALE GENOMIC DNA]</scope>
    <source>
        <tissue evidence="5">Leaf</tissue>
    </source>
</reference>
<dbReference type="SUPFAM" id="SSF52058">
    <property type="entry name" value="L domain-like"/>
    <property type="match status" value="1"/>
</dbReference>
<evidence type="ECO:0000256" key="1">
    <source>
        <dbReference type="ARBA" id="ARBA00022614"/>
    </source>
</evidence>
<evidence type="ECO:0000256" key="2">
    <source>
        <dbReference type="ARBA" id="ARBA00022729"/>
    </source>
</evidence>
<dbReference type="FunFam" id="3.80.10.10:FF:000041">
    <property type="entry name" value="LRR receptor-like serine/threonine-protein kinase ERECTA"/>
    <property type="match status" value="1"/>
</dbReference>
<keyword evidence="6" id="KW-1185">Reference proteome</keyword>
<sequence>MAMELSLWRLETSLNCNLHYLSLRQNQFSGGIPSSILNSRELQVLDLRNNSLSMEFPIDIGELSDLSTLALSRNQLTGGIPSLIQKLGRLETLQFNNNRLSGVIPPWLFDIKGPNEFHLGGNSLTWKSGITVEIVFEILVELLAASRLGFYSNKS</sequence>
<keyword evidence="4" id="KW-0325">Glycoprotein</keyword>
<dbReference type="Pfam" id="PF00560">
    <property type="entry name" value="LRR_1"/>
    <property type="match status" value="4"/>
</dbReference>
<organism evidence="5 6">
    <name type="scientific">Nelumbo nucifera</name>
    <name type="common">Sacred lotus</name>
    <dbReference type="NCBI Taxonomy" id="4432"/>
    <lineage>
        <taxon>Eukaryota</taxon>
        <taxon>Viridiplantae</taxon>
        <taxon>Streptophyta</taxon>
        <taxon>Embryophyta</taxon>
        <taxon>Tracheophyta</taxon>
        <taxon>Spermatophyta</taxon>
        <taxon>Magnoliopsida</taxon>
        <taxon>Proteales</taxon>
        <taxon>Nelumbonaceae</taxon>
        <taxon>Nelumbo</taxon>
    </lineage>
</organism>
<keyword evidence="1" id="KW-0433">Leucine-rich repeat</keyword>
<name>A0A822ZAE0_NELNU</name>
<dbReference type="InterPro" id="IPR001611">
    <property type="entry name" value="Leu-rich_rpt"/>
</dbReference>
<comment type="caution">
    <text evidence="5">The sequence shown here is derived from an EMBL/GenBank/DDBJ whole genome shotgun (WGS) entry which is preliminary data.</text>
</comment>
<evidence type="ECO:0000313" key="5">
    <source>
        <dbReference type="EMBL" id="DAD42072.1"/>
    </source>
</evidence>
<dbReference type="InterPro" id="IPR032675">
    <property type="entry name" value="LRR_dom_sf"/>
</dbReference>
<dbReference type="PANTHER" id="PTHR48004">
    <property type="entry name" value="OS01G0149700 PROTEIN"/>
    <property type="match status" value="1"/>
</dbReference>